<accession>W0RPS5</accession>
<geneLocation type="plasmid" evidence="1 2">
    <name>1</name>
</geneLocation>
<evidence type="ECO:0000313" key="2">
    <source>
        <dbReference type="Proteomes" id="UP000019151"/>
    </source>
</evidence>
<dbReference type="AlphaFoldDB" id="W0RPS5"/>
<gene>
    <name evidence="1" type="ORF">J421_4805</name>
</gene>
<proteinExistence type="predicted"/>
<name>W0RPS5_9BACT</name>
<dbReference type="KEGG" id="gba:J421_4805"/>
<organism evidence="1 2">
    <name type="scientific">Gemmatirosa kalamazoonensis</name>
    <dbReference type="NCBI Taxonomy" id="861299"/>
    <lineage>
        <taxon>Bacteria</taxon>
        <taxon>Pseudomonadati</taxon>
        <taxon>Gemmatimonadota</taxon>
        <taxon>Gemmatimonadia</taxon>
        <taxon>Gemmatimonadales</taxon>
        <taxon>Gemmatimonadaceae</taxon>
        <taxon>Gemmatirosa</taxon>
    </lineage>
</organism>
<protein>
    <submittedName>
        <fullName evidence="1">Uncharacterized protein</fullName>
    </submittedName>
</protein>
<keyword evidence="1" id="KW-0614">Plasmid</keyword>
<dbReference type="HOGENOM" id="CLU_1641322_0_0_0"/>
<sequence>MAEADPAHRPWAARVVDRYLPDGRVRRDVVFVAGVVRGGRVSSVVVAHRASDEPIAMLANGPKATVLRAAHDAFLAWARARRAEGERIDSPMPWAPAASLRDDDGRWLAGTTLYPQRLRFDRESGRWARRPGVGTARWALAEPLDVAESEARKHLGRRRDR</sequence>
<dbReference type="InParanoid" id="W0RPS5"/>
<evidence type="ECO:0000313" key="1">
    <source>
        <dbReference type="EMBL" id="AHG92340.1"/>
    </source>
</evidence>
<dbReference type="EMBL" id="CP007129">
    <property type="protein sequence ID" value="AHG92340.1"/>
    <property type="molecule type" value="Genomic_DNA"/>
</dbReference>
<reference evidence="1 2" key="1">
    <citation type="journal article" date="2014" name="Genome Announc.">
        <title>Genome Sequence and Methylome of Soil Bacterium Gemmatirosa kalamazoonensis KBS708T, a Member of the Rarely Cultivated Gemmatimonadetes Phylum.</title>
        <authorList>
            <person name="Debruyn J.M."/>
            <person name="Radosevich M."/>
            <person name="Wommack K.E."/>
            <person name="Polson S.W."/>
            <person name="Hauser L.J."/>
            <person name="Fawaz M.N."/>
            <person name="Korlach J."/>
            <person name="Tsai Y.C."/>
        </authorList>
    </citation>
    <scope>NUCLEOTIDE SEQUENCE [LARGE SCALE GENOMIC DNA]</scope>
    <source>
        <strain evidence="1 2">KBS708</strain>
        <plasmid evidence="2">Plasmid 1</plasmid>
    </source>
</reference>
<dbReference type="Proteomes" id="UP000019151">
    <property type="component" value="Plasmid 1"/>
</dbReference>
<keyword evidence="2" id="KW-1185">Reference proteome</keyword>